<protein>
    <recommendedName>
        <fullName evidence="1">DUF6593 domain-containing protein</fullName>
    </recommendedName>
</protein>
<sequence>MSRMWTRLRSEGSVLYVSGAASVIDHPSSYIHVSTPFATPHFPAFPALFPARVAKMNPFTQGDWSAGSGIAPSIFGALPSAPITASKTAQSESIEFKFTDFRTTILNCTVVGPQNRVVYRVTTDSGAASGTMWKDNESRNVAMVTWQPNPAIEMRGMTAKQRVRDWLRLSSDQSKRVMTIGGVQYAWSPIDGFICLYKLQSQAPRVLARIARGKDTVLLEMTPEAMQLGLLESSVVATVLFTCGQSID</sequence>
<evidence type="ECO:0000313" key="2">
    <source>
        <dbReference type="EMBL" id="CCL99211.1"/>
    </source>
</evidence>
<evidence type="ECO:0000313" key="3">
    <source>
        <dbReference type="Proteomes" id="UP000006352"/>
    </source>
</evidence>
<dbReference type="InterPro" id="IPR046528">
    <property type="entry name" value="DUF6593"/>
</dbReference>
<organism evidence="2 3">
    <name type="scientific">Fibroporia radiculosa</name>
    <dbReference type="NCBI Taxonomy" id="599839"/>
    <lineage>
        <taxon>Eukaryota</taxon>
        <taxon>Fungi</taxon>
        <taxon>Dikarya</taxon>
        <taxon>Basidiomycota</taxon>
        <taxon>Agaricomycotina</taxon>
        <taxon>Agaricomycetes</taxon>
        <taxon>Polyporales</taxon>
        <taxon>Fibroporiaceae</taxon>
        <taxon>Fibroporia</taxon>
    </lineage>
</organism>
<dbReference type="Proteomes" id="UP000006352">
    <property type="component" value="Unassembled WGS sequence"/>
</dbReference>
<feature type="domain" description="DUF6593" evidence="1">
    <location>
        <begin position="105"/>
        <end position="217"/>
    </location>
</feature>
<dbReference type="AlphaFoldDB" id="J4I8D3"/>
<dbReference type="RefSeq" id="XP_012178494.1">
    <property type="nucleotide sequence ID" value="XM_012323104.1"/>
</dbReference>
<gene>
    <name evidence="2" type="ORF">FIBRA_01226</name>
</gene>
<name>J4I8D3_9APHY</name>
<dbReference type="EMBL" id="HE796920">
    <property type="protein sequence ID" value="CCL99211.1"/>
    <property type="molecule type" value="Genomic_DNA"/>
</dbReference>
<evidence type="ECO:0000259" key="1">
    <source>
        <dbReference type="Pfam" id="PF20236"/>
    </source>
</evidence>
<dbReference type="GeneID" id="24094122"/>
<keyword evidence="3" id="KW-1185">Reference proteome</keyword>
<dbReference type="HOGENOM" id="CLU_098000_0_0_1"/>
<dbReference type="InParanoid" id="J4I8D3"/>
<proteinExistence type="predicted"/>
<reference evidence="2 3" key="1">
    <citation type="journal article" date="2012" name="Appl. Environ. Microbiol.">
        <title>Short-read sequencing for genomic analysis of the brown rot fungus Fibroporia radiculosa.</title>
        <authorList>
            <person name="Tang J.D."/>
            <person name="Perkins A.D."/>
            <person name="Sonstegard T.S."/>
            <person name="Schroeder S.G."/>
            <person name="Burgess S.C."/>
            <person name="Diehl S.V."/>
        </authorList>
    </citation>
    <scope>NUCLEOTIDE SEQUENCE [LARGE SCALE GENOMIC DNA]</scope>
    <source>
        <strain evidence="2 3">TFFH 294</strain>
    </source>
</reference>
<dbReference type="OrthoDB" id="3191568at2759"/>
<dbReference type="Pfam" id="PF20236">
    <property type="entry name" value="DUF6593"/>
    <property type="match status" value="1"/>
</dbReference>
<accession>J4I8D3</accession>